<dbReference type="Gene3D" id="3.40.190.10">
    <property type="entry name" value="Periplasmic binding protein-like II"/>
    <property type="match status" value="1"/>
</dbReference>
<dbReference type="PANTHER" id="PTHR30290">
    <property type="entry name" value="PERIPLASMIC BINDING COMPONENT OF ABC TRANSPORTER"/>
    <property type="match status" value="1"/>
</dbReference>
<accession>A0ABN1ZTW3</accession>
<evidence type="ECO:0000313" key="3">
    <source>
        <dbReference type="Proteomes" id="UP001500842"/>
    </source>
</evidence>
<dbReference type="EMBL" id="BAAAOR010000004">
    <property type="protein sequence ID" value="GAA1504279.1"/>
    <property type="molecule type" value="Genomic_DNA"/>
</dbReference>
<dbReference type="InterPro" id="IPR039424">
    <property type="entry name" value="SBP_5"/>
</dbReference>
<dbReference type="RefSeq" id="WP_344110938.1">
    <property type="nucleotide sequence ID" value="NZ_BAAAOR010000004.1"/>
</dbReference>
<protein>
    <submittedName>
        <fullName evidence="2">ABC transporter substrate-binding protein</fullName>
    </submittedName>
</protein>
<dbReference type="InterPro" id="IPR006311">
    <property type="entry name" value="TAT_signal"/>
</dbReference>
<dbReference type="InterPro" id="IPR030678">
    <property type="entry name" value="Peptide/Ni-bd"/>
</dbReference>
<gene>
    <name evidence="2" type="ORF">GCM10009788_04510</name>
</gene>
<dbReference type="PANTHER" id="PTHR30290:SF83">
    <property type="entry name" value="ABC TRANSPORTER SUBSTRATE-BINDING PROTEIN"/>
    <property type="match status" value="1"/>
</dbReference>
<evidence type="ECO:0000259" key="1">
    <source>
        <dbReference type="Pfam" id="PF00496"/>
    </source>
</evidence>
<proteinExistence type="predicted"/>
<dbReference type="PIRSF" id="PIRSF002741">
    <property type="entry name" value="MppA"/>
    <property type="match status" value="1"/>
</dbReference>
<dbReference type="Pfam" id="PF00496">
    <property type="entry name" value="SBP_bac_5"/>
    <property type="match status" value="1"/>
</dbReference>
<dbReference type="CDD" id="cd08495">
    <property type="entry name" value="PBP2_NikA_DppA_OppA_like_8"/>
    <property type="match status" value="1"/>
</dbReference>
<reference evidence="2 3" key="1">
    <citation type="journal article" date="2019" name="Int. J. Syst. Evol. Microbiol.">
        <title>The Global Catalogue of Microorganisms (GCM) 10K type strain sequencing project: providing services to taxonomists for standard genome sequencing and annotation.</title>
        <authorList>
            <consortium name="The Broad Institute Genomics Platform"/>
            <consortium name="The Broad Institute Genome Sequencing Center for Infectious Disease"/>
            <person name="Wu L."/>
            <person name="Ma J."/>
        </authorList>
    </citation>
    <scope>NUCLEOTIDE SEQUENCE [LARGE SCALE GENOMIC DNA]</scope>
    <source>
        <strain evidence="2 3">JCM 14942</strain>
    </source>
</reference>
<comment type="caution">
    <text evidence="2">The sequence shown here is derived from an EMBL/GenBank/DDBJ whole genome shotgun (WGS) entry which is preliminary data.</text>
</comment>
<keyword evidence="3" id="KW-1185">Reference proteome</keyword>
<name>A0ABN1ZTW3_9ACTN</name>
<dbReference type="Gene3D" id="3.10.105.10">
    <property type="entry name" value="Dipeptide-binding Protein, Domain 3"/>
    <property type="match status" value="1"/>
</dbReference>
<dbReference type="Gene3D" id="3.90.76.10">
    <property type="entry name" value="Dipeptide-binding Protein, Domain 1"/>
    <property type="match status" value="1"/>
</dbReference>
<dbReference type="Proteomes" id="UP001500842">
    <property type="component" value="Unassembled WGS sequence"/>
</dbReference>
<dbReference type="InterPro" id="IPR000914">
    <property type="entry name" value="SBP_5_dom"/>
</dbReference>
<dbReference type="SUPFAM" id="SSF53850">
    <property type="entry name" value="Periplasmic binding protein-like II"/>
    <property type="match status" value="1"/>
</dbReference>
<sequence>MPSSTPRPPHASPPRPLRRLLLALAAALLVVPLAACGGGGAAAPASEKGVLTIAMTAADVPSPDTILAGGQGYEGYRFMGNSLYDSLTKWDLQQGDETPGIIPGLAESWDIDETRTKWTFHLREGVTFHDGTPFDADAVVYNFDRYMNPEAPQYDQTVSGRAGLTAAGVKSYRKVDDSTFEITTNGVWSHLLEDIVFLYIASPTAIQTYGKDYADHPAGTGPFAFESLTRGQQAVLVANEDYWGGAPKVDKLVLKAMPDVSARLAALRAGEVNWVEAPNPDDIAGLESDGYQVLTNSYDHIWPWILNVRTGPLSDAKVRRALNLAIDRESMATDLLKDTADPALQVAPKASAAYREDNDTFSYDPAEAKRLLAEAGYPDGFSMSVSYPTSGSGNMQPGPMNQLLQSDLAKVGVKVELKPIEWAAMLTEFETGKIPDDADAVNISLTFIQEAFWGMGFATGGYTNVGGYSNPEVDKLLGEAQVELDHDKRYDIYAQIAAVVDQDAPWLDVVNDRNPRALSPDVKGFIQPKSWFVDLTTVSVG</sequence>
<feature type="domain" description="Solute-binding protein family 5" evidence="1">
    <location>
        <begin position="101"/>
        <end position="426"/>
    </location>
</feature>
<organism evidence="2 3">
    <name type="scientific">Nocardioides humi</name>
    <dbReference type="NCBI Taxonomy" id="449461"/>
    <lineage>
        <taxon>Bacteria</taxon>
        <taxon>Bacillati</taxon>
        <taxon>Actinomycetota</taxon>
        <taxon>Actinomycetes</taxon>
        <taxon>Propionibacteriales</taxon>
        <taxon>Nocardioidaceae</taxon>
        <taxon>Nocardioides</taxon>
    </lineage>
</organism>
<evidence type="ECO:0000313" key="2">
    <source>
        <dbReference type="EMBL" id="GAA1504279.1"/>
    </source>
</evidence>
<dbReference type="PROSITE" id="PS51318">
    <property type="entry name" value="TAT"/>
    <property type="match status" value="1"/>
</dbReference>